<gene>
    <name evidence="2" type="ORF">A3I30_03860</name>
</gene>
<dbReference type="Proteomes" id="UP000177197">
    <property type="component" value="Unassembled WGS sequence"/>
</dbReference>
<proteinExistence type="predicted"/>
<sequence length="93" mass="10385">MPTFFLKTIQSRAKPISFPQHTRPLLRQPHSSSQRRGLDKRASRNYIKTTKLACCGFSEKTSASLLKLTRDTPGCFGEALGGEKAWSSPQAKF</sequence>
<feature type="region of interest" description="Disordered" evidence="1">
    <location>
        <begin position="17"/>
        <end position="42"/>
    </location>
</feature>
<evidence type="ECO:0000256" key="1">
    <source>
        <dbReference type="SAM" id="MobiDB-lite"/>
    </source>
</evidence>
<evidence type="ECO:0000313" key="2">
    <source>
        <dbReference type="EMBL" id="OGD39609.1"/>
    </source>
</evidence>
<accession>A0A1F5C9R6</accession>
<comment type="caution">
    <text evidence="2">The sequence shown here is derived from an EMBL/GenBank/DDBJ whole genome shotgun (WGS) entry which is preliminary data.</text>
</comment>
<name>A0A1F5C9R6_9BACT</name>
<protein>
    <submittedName>
        <fullName evidence="2">Uncharacterized protein</fullName>
    </submittedName>
</protein>
<dbReference type="AlphaFoldDB" id="A0A1F5C9R6"/>
<reference evidence="2 3" key="1">
    <citation type="journal article" date="2016" name="Nat. Commun.">
        <title>Thousands of microbial genomes shed light on interconnected biogeochemical processes in an aquifer system.</title>
        <authorList>
            <person name="Anantharaman K."/>
            <person name="Brown C.T."/>
            <person name="Hug L.A."/>
            <person name="Sharon I."/>
            <person name="Castelle C.J."/>
            <person name="Probst A.J."/>
            <person name="Thomas B.C."/>
            <person name="Singh A."/>
            <person name="Wilkins M.J."/>
            <person name="Karaoz U."/>
            <person name="Brodie E.L."/>
            <person name="Williams K.H."/>
            <person name="Hubbard S.S."/>
            <person name="Banfield J.F."/>
        </authorList>
    </citation>
    <scope>NUCLEOTIDE SEQUENCE [LARGE SCALE GENOMIC DNA]</scope>
</reference>
<organism evidence="2 3">
    <name type="scientific">Candidatus Azambacteria bacterium RIFCSPLOWO2_02_FULL_44_14</name>
    <dbReference type="NCBI Taxonomy" id="1797306"/>
    <lineage>
        <taxon>Bacteria</taxon>
        <taxon>Candidatus Azamiibacteriota</taxon>
    </lineage>
</organism>
<dbReference type="EMBL" id="MEYV01000022">
    <property type="protein sequence ID" value="OGD39609.1"/>
    <property type="molecule type" value="Genomic_DNA"/>
</dbReference>
<evidence type="ECO:0000313" key="3">
    <source>
        <dbReference type="Proteomes" id="UP000177197"/>
    </source>
</evidence>